<comment type="caution">
    <text evidence="1">The sequence shown here is derived from an EMBL/GenBank/DDBJ whole genome shotgun (WGS) entry which is preliminary data.</text>
</comment>
<reference evidence="1 2" key="1">
    <citation type="journal article" date="2021" name="Hortic Res">
        <title>High-quality reference genome and annotation aids understanding of berry development for evergreen blueberry (Vaccinium darrowii).</title>
        <authorList>
            <person name="Yu J."/>
            <person name="Hulse-Kemp A.M."/>
            <person name="Babiker E."/>
            <person name="Staton M."/>
        </authorList>
    </citation>
    <scope>NUCLEOTIDE SEQUENCE [LARGE SCALE GENOMIC DNA]</scope>
    <source>
        <strain evidence="2">cv. NJ 8807/NJ 8810</strain>
        <tissue evidence="1">Young leaf</tissue>
    </source>
</reference>
<name>A0ACB7YXF9_9ERIC</name>
<sequence length="284" mass="32439">MICFCHLCYIVNIFYCLNPQQIVAVKKLFRHEGSEIGEIKSFANEIATLTEIRHRNIVKFYGFCHHEKHTFLVYEYMERGSLANVLRKEKDVKELNWHKRENVVKGVAYALSYLHHNCVPPIIHQDISNKNVLLNSEMEAHVSDFGIARFLKPNSSNWTAVAGTYGYIAPELSYTMAVTEKCDVYSFGVLTLEILMGLHPGELISNLHSSADNQHIQLAEVLDPPLSLPTSQNLKDELDSILNVAIWCLRVDPNSRPTMYEMSQDLEMKATTARKTPELVHVSY</sequence>
<accession>A0ACB7YXF9</accession>
<keyword evidence="2" id="KW-1185">Reference proteome</keyword>
<gene>
    <name evidence="1" type="ORF">Vadar_022591</name>
</gene>
<dbReference type="EMBL" id="CM037153">
    <property type="protein sequence ID" value="KAH7858332.1"/>
    <property type="molecule type" value="Genomic_DNA"/>
</dbReference>
<evidence type="ECO:0000313" key="1">
    <source>
        <dbReference type="EMBL" id="KAH7858332.1"/>
    </source>
</evidence>
<evidence type="ECO:0000313" key="2">
    <source>
        <dbReference type="Proteomes" id="UP000828048"/>
    </source>
</evidence>
<proteinExistence type="predicted"/>
<organism evidence="1 2">
    <name type="scientific">Vaccinium darrowii</name>
    <dbReference type="NCBI Taxonomy" id="229202"/>
    <lineage>
        <taxon>Eukaryota</taxon>
        <taxon>Viridiplantae</taxon>
        <taxon>Streptophyta</taxon>
        <taxon>Embryophyta</taxon>
        <taxon>Tracheophyta</taxon>
        <taxon>Spermatophyta</taxon>
        <taxon>Magnoliopsida</taxon>
        <taxon>eudicotyledons</taxon>
        <taxon>Gunneridae</taxon>
        <taxon>Pentapetalae</taxon>
        <taxon>asterids</taxon>
        <taxon>Ericales</taxon>
        <taxon>Ericaceae</taxon>
        <taxon>Vaccinioideae</taxon>
        <taxon>Vaccinieae</taxon>
        <taxon>Vaccinium</taxon>
    </lineage>
</organism>
<dbReference type="Proteomes" id="UP000828048">
    <property type="component" value="Chromosome 3"/>
</dbReference>
<protein>
    <submittedName>
        <fullName evidence="1">Uncharacterized protein</fullName>
    </submittedName>
</protein>